<dbReference type="RefSeq" id="WP_113807171.1">
    <property type="nucleotide sequence ID" value="NZ_QOCW01000020.1"/>
</dbReference>
<dbReference type="Gene3D" id="3.30.390.50">
    <property type="entry name" value="CO dehydrogenase flavoprotein, C-terminal domain"/>
    <property type="match status" value="1"/>
</dbReference>
<dbReference type="OrthoDB" id="9774454at2"/>
<keyword evidence="2" id="KW-0274">FAD</keyword>
<dbReference type="PANTHER" id="PTHR42659:SF2">
    <property type="entry name" value="XANTHINE DEHYDROGENASE SUBUNIT C-RELATED"/>
    <property type="match status" value="1"/>
</dbReference>
<keyword evidence="1" id="KW-0285">Flavoprotein</keyword>
<proteinExistence type="predicted"/>
<feature type="domain" description="FAD-binding PCMH-type" evidence="4">
    <location>
        <begin position="1"/>
        <end position="143"/>
    </location>
</feature>
<evidence type="ECO:0000256" key="1">
    <source>
        <dbReference type="ARBA" id="ARBA00022630"/>
    </source>
</evidence>
<evidence type="ECO:0000256" key="2">
    <source>
        <dbReference type="ARBA" id="ARBA00022827"/>
    </source>
</evidence>
<accession>A0A366XQM9</accession>
<dbReference type="SUPFAM" id="SSF55447">
    <property type="entry name" value="CO dehydrogenase flavoprotein C-terminal domain-like"/>
    <property type="match status" value="1"/>
</dbReference>
<dbReference type="InterPro" id="IPR036318">
    <property type="entry name" value="FAD-bd_PCMH-like_sf"/>
</dbReference>
<dbReference type="GO" id="GO:0016491">
    <property type="term" value="F:oxidoreductase activity"/>
    <property type="evidence" value="ECO:0007669"/>
    <property type="project" value="UniProtKB-KW"/>
</dbReference>
<keyword evidence="3" id="KW-0560">Oxidoreductase</keyword>
<dbReference type="SUPFAM" id="SSF56176">
    <property type="entry name" value="FAD-binding/transporter-associated domain-like"/>
    <property type="match status" value="1"/>
</dbReference>
<dbReference type="GO" id="GO:0071949">
    <property type="term" value="F:FAD binding"/>
    <property type="evidence" value="ECO:0007669"/>
    <property type="project" value="InterPro"/>
</dbReference>
<comment type="caution">
    <text evidence="5">The sequence shown here is derived from an EMBL/GenBank/DDBJ whole genome shotgun (WGS) entry which is preliminary data.</text>
</comment>
<name>A0A366XQM9_9BACI</name>
<dbReference type="Proteomes" id="UP000253314">
    <property type="component" value="Unassembled WGS sequence"/>
</dbReference>
<keyword evidence="6" id="KW-1185">Reference proteome</keyword>
<evidence type="ECO:0000313" key="6">
    <source>
        <dbReference type="Proteomes" id="UP000253314"/>
    </source>
</evidence>
<dbReference type="InterPro" id="IPR036683">
    <property type="entry name" value="CO_DH_flav_C_dom_sf"/>
</dbReference>
<reference evidence="5 6" key="1">
    <citation type="submission" date="2018-07" db="EMBL/GenBank/DDBJ databases">
        <title>Lottiidibacillus patelloidae gen. nov., sp. nov., isolated from the intestinal tract of a marine limpet and the reclassification of B. taeanensis BH030017T, B. algicola KMM 3737T and B. hwajinpoensis SW-72T as genus Lottiidibacillus.</title>
        <authorList>
            <person name="Liu R."/>
            <person name="Huang Z."/>
        </authorList>
    </citation>
    <scope>NUCLEOTIDE SEQUENCE [LARGE SCALE GENOMIC DNA]</scope>
    <source>
        <strain evidence="5 6">BH030017</strain>
    </source>
</reference>
<dbReference type="InterPro" id="IPR051312">
    <property type="entry name" value="Diverse_Substr_Oxidored"/>
</dbReference>
<dbReference type="PANTHER" id="PTHR42659">
    <property type="entry name" value="XANTHINE DEHYDROGENASE SUBUNIT C-RELATED"/>
    <property type="match status" value="1"/>
</dbReference>
<dbReference type="Pfam" id="PF00941">
    <property type="entry name" value="FAD_binding_5"/>
    <property type="match status" value="1"/>
</dbReference>
<gene>
    <name evidence="5" type="ORF">DS031_16515</name>
</gene>
<dbReference type="InterPro" id="IPR016169">
    <property type="entry name" value="FAD-bd_PCMH_sub2"/>
</dbReference>
<dbReference type="AlphaFoldDB" id="A0A366XQM9"/>
<protein>
    <submittedName>
        <fullName evidence="5">Xanthine dehydrogenase</fullName>
    </submittedName>
</protein>
<dbReference type="Gene3D" id="3.30.465.10">
    <property type="match status" value="1"/>
</dbReference>
<dbReference type="InterPro" id="IPR005107">
    <property type="entry name" value="CO_DH_flav_C"/>
</dbReference>
<dbReference type="InterPro" id="IPR002346">
    <property type="entry name" value="Mopterin_DH_FAD-bd"/>
</dbReference>
<evidence type="ECO:0000259" key="4">
    <source>
        <dbReference type="PROSITE" id="PS51387"/>
    </source>
</evidence>
<dbReference type="InterPro" id="IPR016166">
    <property type="entry name" value="FAD-bd_PCMH"/>
</dbReference>
<evidence type="ECO:0000313" key="5">
    <source>
        <dbReference type="EMBL" id="RBW68422.1"/>
    </source>
</evidence>
<dbReference type="PROSITE" id="PS51387">
    <property type="entry name" value="FAD_PCMH"/>
    <property type="match status" value="1"/>
</dbReference>
<dbReference type="SMART" id="SM01092">
    <property type="entry name" value="CO_deh_flav_C"/>
    <property type="match status" value="1"/>
</dbReference>
<organism evidence="5 6">
    <name type="scientific">Bacillus taeanensis</name>
    <dbReference type="NCBI Taxonomy" id="273032"/>
    <lineage>
        <taxon>Bacteria</taxon>
        <taxon>Bacillati</taxon>
        <taxon>Bacillota</taxon>
        <taxon>Bacilli</taxon>
        <taxon>Bacillales</taxon>
        <taxon>Bacillaceae</taxon>
        <taxon>Bacillus</taxon>
    </lineage>
</organism>
<sequence>MEDEGGTEIITLGRLNLVYTRAVIDIKGIPECSVLTIRENRLVIGSALSLTKIEEENLFPLLSKTASEVADHTARNKVTLGGNICGQIFYREAVLPLLLSDSRVVIAGEKGIRELPINLVFNKQLQLEKGEFLVQILTDKSYLEVPYVSIKKRQQWDTGYPLVTVASIKKEDKMRVAFSGVCPFPFRSQKIEEVLNEKQLPYEERVQLVFRYLPQPILNDTEGSSDYRLFVLKNTLLHVLRALEGEENGRF</sequence>
<evidence type="ECO:0000256" key="3">
    <source>
        <dbReference type="ARBA" id="ARBA00023002"/>
    </source>
</evidence>
<dbReference type="EMBL" id="QOCW01000020">
    <property type="protein sequence ID" value="RBW68422.1"/>
    <property type="molecule type" value="Genomic_DNA"/>
</dbReference>